<feature type="region of interest" description="Disordered" evidence="1">
    <location>
        <begin position="49"/>
        <end position="70"/>
    </location>
</feature>
<sequence>MKLAGDGRVTDADPGGSGRQTAVVLMRVHSKVGEVVYARRPVAVARLPERRHTPPREGGHAARCTSGHCL</sequence>
<proteinExistence type="predicted"/>
<reference evidence="3" key="1">
    <citation type="journal article" date="2019" name="Int. J. Syst. Evol. Microbiol.">
        <title>The Global Catalogue of Microorganisms (GCM) 10K type strain sequencing project: providing services to taxonomists for standard genome sequencing and annotation.</title>
        <authorList>
            <consortium name="The Broad Institute Genomics Platform"/>
            <consortium name="The Broad Institute Genome Sequencing Center for Infectious Disease"/>
            <person name="Wu L."/>
            <person name="Ma J."/>
        </authorList>
    </citation>
    <scope>NUCLEOTIDE SEQUENCE [LARGE SCALE GENOMIC DNA]</scope>
    <source>
        <strain evidence="3">JCM 4542</strain>
    </source>
</reference>
<organism evidence="2 3">
    <name type="scientific">Streptomyces luteosporeus</name>
    <dbReference type="NCBI Taxonomy" id="173856"/>
    <lineage>
        <taxon>Bacteria</taxon>
        <taxon>Bacillati</taxon>
        <taxon>Actinomycetota</taxon>
        <taxon>Actinomycetes</taxon>
        <taxon>Kitasatosporales</taxon>
        <taxon>Streptomycetaceae</taxon>
        <taxon>Streptomyces</taxon>
    </lineage>
</organism>
<dbReference type="EMBL" id="BAAASL010000032">
    <property type="protein sequence ID" value="GAA2725728.1"/>
    <property type="molecule type" value="Genomic_DNA"/>
</dbReference>
<comment type="caution">
    <text evidence="2">The sequence shown here is derived from an EMBL/GenBank/DDBJ whole genome shotgun (WGS) entry which is preliminary data.</text>
</comment>
<protein>
    <submittedName>
        <fullName evidence="2">Uncharacterized protein</fullName>
    </submittedName>
</protein>
<keyword evidence="3" id="KW-1185">Reference proteome</keyword>
<name>A0ABP6GL23_9ACTN</name>
<evidence type="ECO:0000313" key="2">
    <source>
        <dbReference type="EMBL" id="GAA2725728.1"/>
    </source>
</evidence>
<evidence type="ECO:0000313" key="3">
    <source>
        <dbReference type="Proteomes" id="UP001500886"/>
    </source>
</evidence>
<gene>
    <name evidence="2" type="ORF">GCM10010315_58510</name>
</gene>
<accession>A0ABP6GL23</accession>
<evidence type="ECO:0000256" key="1">
    <source>
        <dbReference type="SAM" id="MobiDB-lite"/>
    </source>
</evidence>
<feature type="compositionally biased region" description="Basic and acidic residues" evidence="1">
    <location>
        <begin position="49"/>
        <end position="60"/>
    </location>
</feature>
<dbReference type="Proteomes" id="UP001500886">
    <property type="component" value="Unassembled WGS sequence"/>
</dbReference>